<sequence>MSDKQPTEQSSFSNNPATYAGAFAAILAALIRMFVPAEYIENSLTISAAISPILGVWIFSFLNKKRQSAAQIAVKEKMKDRMDLLDLQINNEQYSKEQKEKFLEEKQKLVLEYIQLDKTVD</sequence>
<keyword evidence="1" id="KW-0812">Transmembrane</keyword>
<dbReference type="Proteomes" id="UP000006457">
    <property type="component" value="Unassembled WGS sequence"/>
</dbReference>
<proteinExistence type="predicted"/>
<protein>
    <submittedName>
        <fullName evidence="2">Uncharacterized protein</fullName>
    </submittedName>
</protein>
<evidence type="ECO:0000313" key="2">
    <source>
        <dbReference type="EMBL" id="EIJ68122.1"/>
    </source>
</evidence>
<accession>I3D8S9</accession>
<evidence type="ECO:0000313" key="3">
    <source>
        <dbReference type="Proteomes" id="UP000006457"/>
    </source>
</evidence>
<dbReference type="RefSeq" id="WP_005761342.1">
    <property type="nucleotide sequence ID" value="NZ_AJSX01000040.1"/>
</dbReference>
<dbReference type="OrthoDB" id="9951163at2"/>
<evidence type="ECO:0000256" key="1">
    <source>
        <dbReference type="SAM" id="Phobius"/>
    </source>
</evidence>
<dbReference type="EMBL" id="AJSX01000040">
    <property type="protein sequence ID" value="EIJ68122.1"/>
    <property type="molecule type" value="Genomic_DNA"/>
</dbReference>
<dbReference type="AlphaFoldDB" id="I3D8S9"/>
<dbReference type="PATRIC" id="fig|1095749.3.peg.1713"/>
<organism evidence="2 3">
    <name type="scientific">Pasteurella bettyae CCUG 2042</name>
    <dbReference type="NCBI Taxonomy" id="1095749"/>
    <lineage>
        <taxon>Bacteria</taxon>
        <taxon>Pseudomonadati</taxon>
        <taxon>Pseudomonadota</taxon>
        <taxon>Gammaproteobacteria</taxon>
        <taxon>Pasteurellales</taxon>
        <taxon>Pasteurellaceae</taxon>
        <taxon>Pasteurella</taxon>
    </lineage>
</organism>
<comment type="caution">
    <text evidence="2">The sequence shown here is derived from an EMBL/GenBank/DDBJ whole genome shotgun (WGS) entry which is preliminary data.</text>
</comment>
<feature type="transmembrane region" description="Helical" evidence="1">
    <location>
        <begin position="12"/>
        <end position="31"/>
    </location>
</feature>
<feature type="transmembrane region" description="Helical" evidence="1">
    <location>
        <begin position="43"/>
        <end position="62"/>
    </location>
</feature>
<reference evidence="2 3" key="1">
    <citation type="submission" date="2012-03" db="EMBL/GenBank/DDBJ databases">
        <authorList>
            <person name="Harkins D.M."/>
            <person name="Madupu R."/>
            <person name="Durkin A.S."/>
            <person name="Torralba M."/>
            <person name="Methe B."/>
            <person name="Sutton G.G."/>
            <person name="Nelson K.E."/>
        </authorList>
    </citation>
    <scope>NUCLEOTIDE SEQUENCE [LARGE SCALE GENOMIC DNA]</scope>
    <source>
        <strain evidence="2 3">CCUG 2042</strain>
    </source>
</reference>
<keyword evidence="1" id="KW-0472">Membrane</keyword>
<keyword evidence="3" id="KW-1185">Reference proteome</keyword>
<keyword evidence="1" id="KW-1133">Transmembrane helix</keyword>
<name>I3D8S9_9PAST</name>
<dbReference type="eggNOG" id="ENOG5031IZA">
    <property type="taxonomic scope" value="Bacteria"/>
</dbReference>
<gene>
    <name evidence="2" type="ORF">HMPREF1052_1237</name>
</gene>